<gene>
    <name evidence="6" type="ORF">S01H1_84545</name>
</gene>
<sequence length="123" mass="13140">MNHSVCDVAIIGSGAAGLRAAIAAKEQGLDVWVISKQSPGKGTCTYISGGVFAGTDASSSPEDHLNKTLQAGRGLNQRRLVKILVEEGPLRLKEMIQWGLKGRLYKGYLYSGGRAPIWGEEIV</sequence>
<keyword evidence="2" id="KW-0285">Flavoprotein</keyword>
<dbReference type="InterPro" id="IPR005288">
    <property type="entry name" value="NadB"/>
</dbReference>
<evidence type="ECO:0000256" key="4">
    <source>
        <dbReference type="ARBA" id="ARBA00023002"/>
    </source>
</evidence>
<evidence type="ECO:0000256" key="1">
    <source>
        <dbReference type="ARBA" id="ARBA00001974"/>
    </source>
</evidence>
<proteinExistence type="predicted"/>
<dbReference type="Pfam" id="PF00890">
    <property type="entry name" value="FAD_binding_2"/>
    <property type="match status" value="1"/>
</dbReference>
<keyword evidence="4" id="KW-0560">Oxidoreductase</keyword>
<dbReference type="PANTHER" id="PTHR42716">
    <property type="entry name" value="L-ASPARTATE OXIDASE"/>
    <property type="match status" value="1"/>
</dbReference>
<dbReference type="GO" id="GO:0034628">
    <property type="term" value="P:'de novo' NAD+ biosynthetic process from L-aspartate"/>
    <property type="evidence" value="ECO:0007669"/>
    <property type="project" value="TreeGrafter"/>
</dbReference>
<dbReference type="GO" id="GO:0008734">
    <property type="term" value="F:L-aspartate oxidase activity"/>
    <property type="evidence" value="ECO:0007669"/>
    <property type="project" value="InterPro"/>
</dbReference>
<accession>X0Z2G1</accession>
<comment type="caution">
    <text evidence="6">The sequence shown here is derived from an EMBL/GenBank/DDBJ whole genome shotgun (WGS) entry which is preliminary data.</text>
</comment>
<dbReference type="AlphaFoldDB" id="X0Z2G1"/>
<feature type="domain" description="FAD-dependent oxidoreductase 2 FAD-binding" evidence="5">
    <location>
        <begin position="7"/>
        <end position="103"/>
    </location>
</feature>
<dbReference type="InterPro" id="IPR003953">
    <property type="entry name" value="FAD-dep_OxRdtase_2_FAD-bd"/>
</dbReference>
<dbReference type="SUPFAM" id="SSF51905">
    <property type="entry name" value="FAD/NAD(P)-binding domain"/>
    <property type="match status" value="1"/>
</dbReference>
<evidence type="ECO:0000256" key="2">
    <source>
        <dbReference type="ARBA" id="ARBA00022630"/>
    </source>
</evidence>
<keyword evidence="3" id="KW-0274">FAD</keyword>
<dbReference type="PANTHER" id="PTHR42716:SF2">
    <property type="entry name" value="L-ASPARTATE OXIDASE, CHLOROPLASTIC"/>
    <property type="match status" value="1"/>
</dbReference>
<evidence type="ECO:0000256" key="3">
    <source>
        <dbReference type="ARBA" id="ARBA00022827"/>
    </source>
</evidence>
<dbReference type="Gene3D" id="3.50.50.60">
    <property type="entry name" value="FAD/NAD(P)-binding domain"/>
    <property type="match status" value="1"/>
</dbReference>
<organism evidence="6">
    <name type="scientific">marine sediment metagenome</name>
    <dbReference type="NCBI Taxonomy" id="412755"/>
    <lineage>
        <taxon>unclassified sequences</taxon>
        <taxon>metagenomes</taxon>
        <taxon>ecological metagenomes</taxon>
    </lineage>
</organism>
<evidence type="ECO:0000259" key="5">
    <source>
        <dbReference type="Pfam" id="PF00890"/>
    </source>
</evidence>
<reference evidence="6" key="1">
    <citation type="journal article" date="2014" name="Front. Microbiol.">
        <title>High frequency of phylogenetically diverse reductive dehalogenase-homologous genes in deep subseafloor sedimentary metagenomes.</title>
        <authorList>
            <person name="Kawai M."/>
            <person name="Futagami T."/>
            <person name="Toyoda A."/>
            <person name="Takaki Y."/>
            <person name="Nishi S."/>
            <person name="Hori S."/>
            <person name="Arai W."/>
            <person name="Tsubouchi T."/>
            <person name="Morono Y."/>
            <person name="Uchiyama I."/>
            <person name="Ito T."/>
            <person name="Fujiyama A."/>
            <person name="Inagaki F."/>
            <person name="Takami H."/>
        </authorList>
    </citation>
    <scope>NUCLEOTIDE SEQUENCE</scope>
    <source>
        <strain evidence="6">Expedition CK06-06</strain>
    </source>
</reference>
<protein>
    <recommendedName>
        <fullName evidence="5">FAD-dependent oxidoreductase 2 FAD-binding domain-containing protein</fullName>
    </recommendedName>
</protein>
<dbReference type="InterPro" id="IPR036188">
    <property type="entry name" value="FAD/NAD-bd_sf"/>
</dbReference>
<name>X0Z2G1_9ZZZZ</name>
<comment type="cofactor">
    <cofactor evidence="1">
        <name>FAD</name>
        <dbReference type="ChEBI" id="CHEBI:57692"/>
    </cofactor>
</comment>
<dbReference type="EMBL" id="BARS01057751">
    <property type="protein sequence ID" value="GAG42806.1"/>
    <property type="molecule type" value="Genomic_DNA"/>
</dbReference>
<evidence type="ECO:0000313" key="6">
    <source>
        <dbReference type="EMBL" id="GAG42806.1"/>
    </source>
</evidence>
<feature type="non-terminal residue" evidence="6">
    <location>
        <position position="123"/>
    </location>
</feature>